<dbReference type="Gene3D" id="3.10.20.30">
    <property type="match status" value="1"/>
</dbReference>
<sequence length="1221" mass="134614">CGLVLILQALLQPAHGYAWMAKIKAPSLMNLRKMQKGSKFGDKKIVVITGTSSGLGKAATKALLRAGDYHVVGAVRDLEKMKIVAELEGFDMDRFTPMYLDLASFESVHNFAKDLDKFRGDRPVDRLVCNAAVYQPTLSYPKWTVDGHEQQLQINYLSQFLLTSKVMPMMTESDDARVCMIGSVTGNDNTVGGGGVYPIADLKELDGLELGCQKPIAMMDGYNFNGAKMYKDTKLALMMTSNMLHERFHRSTGISFSSIYPGCIAESPLFREKRPWFRKYFPIFMKYITGGYVGEEEAGTRLFQVLHDPKCTKSGVYWSWNGGPREGRGVEAMEKGGQIVGAGGAGGGWESIYENDQSDKVHNKDMMLKLWQCTNEITGAEWPKAYQAKSPCPTLKVVGAATQILGIMEERARMKASRDGEGAKIVGNRTLPKEVVFQPQNVMTMARAGQPLSEVASQADVFIRYKCKKGKCKTCSVNINGKWVCACQTKIPPQAAGERFEVKVRPVSDDHKTQEKAAFFTPKSFADGVVNNGLGVVGFVKEAFGADPDFKARMEREKLVEEMLAKARRSSTSSTSVGPSPSSLRGTPHGSGQIHEIREVAPREVDADSREGRSQFAVAGVAATAAFVLALIHHFQGFRMDSQPAGEDLGEDLTHLTFFQCDDLVGADGSNGDGSRASAAKQAAAPLNPILPTQSWFEDTIVQFEREQITEEQFDLVHGSFLMEAWLGEFNMSTECPEPIEIITDAEEAVSSFMKGAINHRPASFVKAPPQGHQTIGGAEAGVRAIKDAFNTLRQDLRENGCDVCVRNQTAVNVPASLKKDCISRFEKATYLRPEFNSLGDVVCTVIGGQERFFVCKSFKIVSPLEWDVSLSPSVLHFFDRMQLDVSIEDLSAKMSVRRLSGKQKPPPGLGEADEPIQQRFPDFPANREKRVSFDLPKNQPIPESLPVEGGQHLDENPHDVPYSPSLAPSSPKALDEPEIIHDMEVDDSADGMVDLSEFAAAGGEPTATEAMELDLVTALDNFELSYLEERHIGMLQSVYQIRGVKPKSSKANLCGEEILLLFPGYVISDANGQYLDKDLAYAGMRTEIDSMTSQKVGRPIHEQEAQRLAKQWQISIITCRWVCVEKDPLNVRMRLVAREMAKGKSSARDLMVSSPTSSIESLRILIAEAAVLDLVILGLDISAAFMASPLGHKWLENKRFGLGRTLKYLQLPFKTIWPYT</sequence>
<keyword evidence="4" id="KW-0602">Photosynthesis</keyword>
<dbReference type="AlphaFoldDB" id="A0A9P1CTK4"/>
<dbReference type="Pfam" id="PF00111">
    <property type="entry name" value="Fer2"/>
    <property type="match status" value="1"/>
</dbReference>
<dbReference type="Gene3D" id="3.40.50.720">
    <property type="entry name" value="NAD(P)-binding Rossmann-like Domain"/>
    <property type="match status" value="1"/>
</dbReference>
<evidence type="ECO:0000256" key="9">
    <source>
        <dbReference type="ARBA" id="ARBA00023171"/>
    </source>
</evidence>
<dbReference type="GO" id="GO:0015995">
    <property type="term" value="P:chlorophyll biosynthetic process"/>
    <property type="evidence" value="ECO:0007669"/>
    <property type="project" value="UniProtKB-KW"/>
</dbReference>
<proteinExistence type="inferred from homology"/>
<feature type="compositionally biased region" description="Low complexity" evidence="10">
    <location>
        <begin position="962"/>
        <end position="972"/>
    </location>
</feature>
<keyword evidence="11" id="KW-0732">Signal</keyword>
<comment type="caution">
    <text evidence="13">The sequence shown here is derived from an EMBL/GenBank/DDBJ whole genome shotgun (WGS) entry which is preliminary data.</text>
</comment>
<keyword evidence="5" id="KW-0001">2Fe-2S</keyword>
<dbReference type="Proteomes" id="UP001152797">
    <property type="component" value="Unassembled WGS sequence"/>
</dbReference>
<evidence type="ECO:0000313" key="15">
    <source>
        <dbReference type="Proteomes" id="UP001152797"/>
    </source>
</evidence>
<evidence type="ECO:0000256" key="1">
    <source>
        <dbReference type="ARBA" id="ARBA00005173"/>
    </source>
</evidence>
<dbReference type="EMBL" id="CAMXCT020002461">
    <property type="protein sequence ID" value="CAL1151687.1"/>
    <property type="molecule type" value="Genomic_DNA"/>
</dbReference>
<feature type="non-terminal residue" evidence="13">
    <location>
        <position position="1221"/>
    </location>
</feature>
<gene>
    <name evidence="13" type="ORF">C1SCF055_LOCUS24624</name>
</gene>
<dbReference type="GO" id="GO:0016630">
    <property type="term" value="F:protochlorophyllide reductase activity"/>
    <property type="evidence" value="ECO:0007669"/>
    <property type="project" value="UniProtKB-EC"/>
</dbReference>
<evidence type="ECO:0000256" key="11">
    <source>
        <dbReference type="SAM" id="SignalP"/>
    </source>
</evidence>
<dbReference type="InterPro" id="IPR036291">
    <property type="entry name" value="NAD(P)-bd_dom_sf"/>
</dbReference>
<feature type="domain" description="2Fe-2S ferredoxin-type" evidence="12">
    <location>
        <begin position="438"/>
        <end position="489"/>
    </location>
</feature>
<evidence type="ECO:0000256" key="8">
    <source>
        <dbReference type="ARBA" id="ARBA00023014"/>
    </source>
</evidence>
<dbReference type="InterPro" id="IPR002347">
    <property type="entry name" value="SDR_fam"/>
</dbReference>
<name>A0A9P1CTK4_9DINO</name>
<keyword evidence="5" id="KW-0479">Metal-binding</keyword>
<keyword evidence="7" id="KW-0560">Oxidoreductase</keyword>
<comment type="pathway">
    <text evidence="1">Porphyrin-containing compound metabolism; chlorophyll biosynthesis.</text>
</comment>
<dbReference type="GO" id="GO:0015979">
    <property type="term" value="P:photosynthesis"/>
    <property type="evidence" value="ECO:0007669"/>
    <property type="project" value="UniProtKB-KW"/>
</dbReference>
<keyword evidence="5" id="KW-0408">Iron</keyword>
<dbReference type="EMBL" id="CAMXCT010002461">
    <property type="protein sequence ID" value="CAI3998312.1"/>
    <property type="molecule type" value="Genomic_DNA"/>
</dbReference>
<dbReference type="InterPro" id="IPR012675">
    <property type="entry name" value="Beta-grasp_dom_sf"/>
</dbReference>
<feature type="signal peptide" evidence="11">
    <location>
        <begin position="1"/>
        <end position="16"/>
    </location>
</feature>
<feature type="compositionally biased region" description="Low complexity" evidence="10">
    <location>
        <begin position="570"/>
        <end position="583"/>
    </location>
</feature>
<evidence type="ECO:0000259" key="12">
    <source>
        <dbReference type="Pfam" id="PF00111"/>
    </source>
</evidence>
<dbReference type="OrthoDB" id="191139at2759"/>
<accession>A0A9P1CTK4</accession>
<dbReference type="InterPro" id="IPR005979">
    <property type="entry name" value="Prochl_reduct"/>
</dbReference>
<dbReference type="PRINTS" id="PR00081">
    <property type="entry name" value="GDHRDH"/>
</dbReference>
<keyword evidence="9" id="KW-0149">Chlorophyll biosynthesis</keyword>
<dbReference type="InterPro" id="IPR001041">
    <property type="entry name" value="2Fe-2S_ferredoxin-type"/>
</dbReference>
<dbReference type="Pfam" id="PF00106">
    <property type="entry name" value="adh_short"/>
    <property type="match status" value="1"/>
</dbReference>
<dbReference type="SUPFAM" id="SSF51735">
    <property type="entry name" value="NAD(P)-binding Rossmann-fold domains"/>
    <property type="match status" value="1"/>
</dbReference>
<reference evidence="14 15" key="2">
    <citation type="submission" date="2024-05" db="EMBL/GenBank/DDBJ databases">
        <authorList>
            <person name="Chen Y."/>
            <person name="Shah S."/>
            <person name="Dougan E. K."/>
            <person name="Thang M."/>
            <person name="Chan C."/>
        </authorList>
    </citation>
    <scope>NUCLEOTIDE SEQUENCE [LARGE SCALE GENOMIC DNA]</scope>
</reference>
<evidence type="ECO:0000256" key="3">
    <source>
        <dbReference type="ARBA" id="ARBA00012006"/>
    </source>
</evidence>
<comment type="similarity">
    <text evidence="2">Belongs to the short-chain dehydrogenases/reductases (SDR) family. POR subfamily.</text>
</comment>
<dbReference type="EC" id="1.3.1.33" evidence="3"/>
<evidence type="ECO:0000313" key="13">
    <source>
        <dbReference type="EMBL" id="CAI3998312.1"/>
    </source>
</evidence>
<dbReference type="SUPFAM" id="SSF54292">
    <property type="entry name" value="2Fe-2S ferredoxin-like"/>
    <property type="match status" value="1"/>
</dbReference>
<feature type="region of interest" description="Disordered" evidence="10">
    <location>
        <begin position="933"/>
        <end position="974"/>
    </location>
</feature>
<organism evidence="13">
    <name type="scientific">Cladocopium goreaui</name>
    <dbReference type="NCBI Taxonomy" id="2562237"/>
    <lineage>
        <taxon>Eukaryota</taxon>
        <taxon>Sar</taxon>
        <taxon>Alveolata</taxon>
        <taxon>Dinophyceae</taxon>
        <taxon>Suessiales</taxon>
        <taxon>Symbiodiniaceae</taxon>
        <taxon>Cladocopium</taxon>
    </lineage>
</organism>
<evidence type="ECO:0000256" key="5">
    <source>
        <dbReference type="ARBA" id="ARBA00022714"/>
    </source>
</evidence>
<feature type="chain" id="PRO_5043270774" description="protochlorophyllide reductase" evidence="11">
    <location>
        <begin position="17"/>
        <end position="1221"/>
    </location>
</feature>
<evidence type="ECO:0000256" key="2">
    <source>
        <dbReference type="ARBA" id="ARBA00005821"/>
    </source>
</evidence>
<evidence type="ECO:0000256" key="7">
    <source>
        <dbReference type="ARBA" id="ARBA00023002"/>
    </source>
</evidence>
<evidence type="ECO:0000256" key="4">
    <source>
        <dbReference type="ARBA" id="ARBA00022531"/>
    </source>
</evidence>
<dbReference type="InterPro" id="IPR036010">
    <property type="entry name" value="2Fe-2S_ferredoxin-like_sf"/>
</dbReference>
<dbReference type="PANTHER" id="PTHR44419">
    <property type="entry name" value="PROTOCHLOROPHYLLIDE REDUCTASE C, CHLOROPLASTIC"/>
    <property type="match status" value="1"/>
</dbReference>
<dbReference type="GO" id="GO:0051537">
    <property type="term" value="F:2 iron, 2 sulfur cluster binding"/>
    <property type="evidence" value="ECO:0007669"/>
    <property type="project" value="UniProtKB-KW"/>
</dbReference>
<evidence type="ECO:0000256" key="10">
    <source>
        <dbReference type="SAM" id="MobiDB-lite"/>
    </source>
</evidence>
<protein>
    <recommendedName>
        <fullName evidence="3">protochlorophyllide reductase</fullName>
        <ecNumber evidence="3">1.3.1.33</ecNumber>
    </recommendedName>
</protein>
<dbReference type="EMBL" id="CAMXCT030002461">
    <property type="protein sequence ID" value="CAL4785624.1"/>
    <property type="molecule type" value="Genomic_DNA"/>
</dbReference>
<reference evidence="13" key="1">
    <citation type="submission" date="2022-10" db="EMBL/GenBank/DDBJ databases">
        <authorList>
            <person name="Chen Y."/>
            <person name="Dougan E. K."/>
            <person name="Chan C."/>
            <person name="Rhodes N."/>
            <person name="Thang M."/>
        </authorList>
    </citation>
    <scope>NUCLEOTIDE SEQUENCE</scope>
</reference>
<evidence type="ECO:0000256" key="6">
    <source>
        <dbReference type="ARBA" id="ARBA00022857"/>
    </source>
</evidence>
<dbReference type="PANTHER" id="PTHR44419:SF19">
    <property type="entry name" value="PROTOCHLOROPHYLLIDE REDUCTASE A, CHLOROPLASTIC"/>
    <property type="match status" value="1"/>
</dbReference>
<feature type="region of interest" description="Disordered" evidence="10">
    <location>
        <begin position="566"/>
        <end position="592"/>
    </location>
</feature>
<evidence type="ECO:0000313" key="14">
    <source>
        <dbReference type="EMBL" id="CAL4785624.1"/>
    </source>
</evidence>
<keyword evidence="15" id="KW-1185">Reference proteome</keyword>
<keyword evidence="8" id="KW-0411">Iron-sulfur</keyword>
<keyword evidence="6" id="KW-0521">NADP</keyword>